<keyword evidence="3" id="KW-1185">Reference proteome</keyword>
<protein>
    <submittedName>
        <fullName evidence="2">Uncharacterized protein</fullName>
    </submittedName>
</protein>
<sequence length="66" mass="6994">MADENDDDEIGESSGTAKERGGDHIMMVVAEASSWEEENGCYGNEQGMNEIVGGGVSSSRAKEVLQ</sequence>
<gene>
    <name evidence="2" type="ORF">TIFTF001_016226</name>
</gene>
<evidence type="ECO:0000313" key="3">
    <source>
        <dbReference type="Proteomes" id="UP001187192"/>
    </source>
</evidence>
<name>A0AA88A752_FICCA</name>
<evidence type="ECO:0000313" key="2">
    <source>
        <dbReference type="EMBL" id="GMN47029.1"/>
    </source>
</evidence>
<feature type="compositionally biased region" description="Acidic residues" evidence="1">
    <location>
        <begin position="1"/>
        <end position="11"/>
    </location>
</feature>
<dbReference type="EMBL" id="BTGU01000024">
    <property type="protein sequence ID" value="GMN47029.1"/>
    <property type="molecule type" value="Genomic_DNA"/>
</dbReference>
<dbReference type="Proteomes" id="UP001187192">
    <property type="component" value="Unassembled WGS sequence"/>
</dbReference>
<comment type="caution">
    <text evidence="2">The sequence shown here is derived from an EMBL/GenBank/DDBJ whole genome shotgun (WGS) entry which is preliminary data.</text>
</comment>
<feature type="region of interest" description="Disordered" evidence="1">
    <location>
        <begin position="1"/>
        <end position="24"/>
    </location>
</feature>
<accession>A0AA88A752</accession>
<proteinExistence type="predicted"/>
<evidence type="ECO:0000256" key="1">
    <source>
        <dbReference type="SAM" id="MobiDB-lite"/>
    </source>
</evidence>
<organism evidence="2 3">
    <name type="scientific">Ficus carica</name>
    <name type="common">Common fig</name>
    <dbReference type="NCBI Taxonomy" id="3494"/>
    <lineage>
        <taxon>Eukaryota</taxon>
        <taxon>Viridiplantae</taxon>
        <taxon>Streptophyta</taxon>
        <taxon>Embryophyta</taxon>
        <taxon>Tracheophyta</taxon>
        <taxon>Spermatophyta</taxon>
        <taxon>Magnoliopsida</taxon>
        <taxon>eudicotyledons</taxon>
        <taxon>Gunneridae</taxon>
        <taxon>Pentapetalae</taxon>
        <taxon>rosids</taxon>
        <taxon>fabids</taxon>
        <taxon>Rosales</taxon>
        <taxon>Moraceae</taxon>
        <taxon>Ficeae</taxon>
        <taxon>Ficus</taxon>
    </lineage>
</organism>
<dbReference type="AlphaFoldDB" id="A0AA88A752"/>
<reference evidence="2" key="1">
    <citation type="submission" date="2023-07" db="EMBL/GenBank/DDBJ databases">
        <title>draft genome sequence of fig (Ficus carica).</title>
        <authorList>
            <person name="Takahashi T."/>
            <person name="Nishimura K."/>
        </authorList>
    </citation>
    <scope>NUCLEOTIDE SEQUENCE</scope>
</reference>